<dbReference type="EMBL" id="BK001913">
    <property type="protein sequence ID" value="DAA02759.1"/>
    <property type="molecule type" value="Genomic_DNA"/>
</dbReference>
<dbReference type="AlphaFoldDB" id="Q6ILV3"/>
<accession>Q6ILV3</accession>
<proteinExistence type="predicted"/>
<evidence type="ECO:0000313" key="1">
    <source>
        <dbReference type="EMBL" id="DAA02759.1"/>
    </source>
</evidence>
<protein>
    <submittedName>
        <fullName evidence="1">HDC08279</fullName>
    </submittedName>
</protein>
<gene>
    <name evidence="1" type="ORF">HDC08279</name>
</gene>
<sequence length="153" mass="17944">MECAKAFIPRRLFAHQSEFKSVARNRFMLLSAAFELEFGWQSPRHRKRTFSERSEGNAELDSQTIRQARRLNKKDLPGGRTWRHNNWQKVQIPDIEKAQNTHILLLLLLNVCKYPVKCLKYLWKSVSCSTSTKPLTHKNFIQFLSIEHATFGV</sequence>
<reference evidence="1" key="1">
    <citation type="journal article" date="2003" name="Genome Biol.">
        <title>An integrated gene annotation and transcriptional profiling approach towards the full gene content of the Drosophila genome.</title>
        <authorList>
            <person name="Hild M."/>
            <person name="Beckmann B."/>
            <person name="Haas S.A."/>
            <person name="Koch B."/>
            <person name="Solovyev V."/>
            <person name="Busold C."/>
            <person name="Fellenberg K."/>
            <person name="Boutros M."/>
            <person name="Vingron M."/>
            <person name="Sauer F."/>
            <person name="Hoheisel J.D."/>
            <person name="Paro R."/>
        </authorList>
    </citation>
    <scope>NUCLEOTIDE SEQUENCE</scope>
</reference>
<organism evidence="1">
    <name type="scientific">Drosophila melanogaster</name>
    <name type="common">Fruit fly</name>
    <dbReference type="NCBI Taxonomy" id="7227"/>
    <lineage>
        <taxon>Eukaryota</taxon>
        <taxon>Metazoa</taxon>
        <taxon>Ecdysozoa</taxon>
        <taxon>Arthropoda</taxon>
        <taxon>Hexapoda</taxon>
        <taxon>Insecta</taxon>
        <taxon>Pterygota</taxon>
        <taxon>Neoptera</taxon>
        <taxon>Endopterygota</taxon>
        <taxon>Diptera</taxon>
        <taxon>Brachycera</taxon>
        <taxon>Muscomorpha</taxon>
        <taxon>Ephydroidea</taxon>
        <taxon>Drosophilidae</taxon>
        <taxon>Drosophila</taxon>
        <taxon>Sophophora</taxon>
    </lineage>
</organism>
<name>Q6ILV3_DROME</name>